<dbReference type="SUPFAM" id="SSF57756">
    <property type="entry name" value="Retrovirus zinc finger-like domains"/>
    <property type="match status" value="1"/>
</dbReference>
<protein>
    <submittedName>
        <fullName evidence="1">WGS project CCBQ000000000 data, contig 00015</fullName>
    </submittedName>
</protein>
<dbReference type="InterPro" id="IPR036875">
    <property type="entry name" value="Znf_CCHC_sf"/>
</dbReference>
<dbReference type="Gene3D" id="4.10.60.10">
    <property type="entry name" value="Zinc finger, CCHC-type"/>
    <property type="match status" value="1"/>
</dbReference>
<dbReference type="GO" id="GO:0008270">
    <property type="term" value="F:zinc ion binding"/>
    <property type="evidence" value="ECO:0007669"/>
    <property type="project" value="InterPro"/>
</dbReference>
<organism evidence="1 2">
    <name type="scientific">Kluyveromyces dobzhanskii CBS 2104</name>
    <dbReference type="NCBI Taxonomy" id="1427455"/>
    <lineage>
        <taxon>Eukaryota</taxon>
        <taxon>Fungi</taxon>
        <taxon>Dikarya</taxon>
        <taxon>Ascomycota</taxon>
        <taxon>Saccharomycotina</taxon>
        <taxon>Saccharomycetes</taxon>
        <taxon>Saccharomycetales</taxon>
        <taxon>Saccharomycetaceae</taxon>
        <taxon>Kluyveromyces</taxon>
    </lineage>
</organism>
<evidence type="ECO:0000313" key="1">
    <source>
        <dbReference type="EMBL" id="CDO95750.1"/>
    </source>
</evidence>
<name>A0A0A8LC84_9SACH</name>
<dbReference type="Pfam" id="PF16588">
    <property type="entry name" value="zf-C2H2_10"/>
    <property type="match status" value="1"/>
</dbReference>
<dbReference type="Proteomes" id="UP000031516">
    <property type="component" value="Unassembled WGS sequence"/>
</dbReference>
<dbReference type="GO" id="GO:0003676">
    <property type="term" value="F:nucleic acid binding"/>
    <property type="evidence" value="ECO:0007669"/>
    <property type="project" value="InterPro"/>
</dbReference>
<accession>A0A0A8LC84</accession>
<comment type="caution">
    <text evidence="1">The sequence shown here is derived from an EMBL/GenBank/DDBJ whole genome shotgun (WGS) entry which is preliminary data.</text>
</comment>
<dbReference type="OrthoDB" id="4069967at2759"/>
<proteinExistence type="predicted"/>
<dbReference type="AlphaFoldDB" id="A0A0A8LC84"/>
<sequence>MAEDILAQSKALDQLAKLIISQSDKKQSNHSSLKQEYETKLNNLDELITMITSAELDKDKFSKLISKQIEIVEKDGQEYALIPVHRGLKRPNSSKSKPKPNRIKCSYCKETGHLRSKCEKKLMGIPPL</sequence>
<evidence type="ECO:0000313" key="2">
    <source>
        <dbReference type="Proteomes" id="UP000031516"/>
    </source>
</evidence>
<gene>
    <name evidence="1" type="ORF">KLDO_g3980</name>
</gene>
<reference evidence="1 2" key="1">
    <citation type="submission" date="2014-03" db="EMBL/GenBank/DDBJ databases">
        <title>The genome of Kluyveromyces dobzhanskii.</title>
        <authorList>
            <person name="Nystedt B."/>
            <person name="Astrom S."/>
        </authorList>
    </citation>
    <scope>NUCLEOTIDE SEQUENCE [LARGE SCALE GENOMIC DNA]</scope>
    <source>
        <strain evidence="1 2">CBS 2104</strain>
    </source>
</reference>
<dbReference type="EMBL" id="CCBQ010000045">
    <property type="protein sequence ID" value="CDO95750.1"/>
    <property type="molecule type" value="Genomic_DNA"/>
</dbReference>
<keyword evidence="2" id="KW-1185">Reference proteome</keyword>